<organism evidence="2 3">
    <name type="scientific">Glomus cerebriforme</name>
    <dbReference type="NCBI Taxonomy" id="658196"/>
    <lineage>
        <taxon>Eukaryota</taxon>
        <taxon>Fungi</taxon>
        <taxon>Fungi incertae sedis</taxon>
        <taxon>Mucoromycota</taxon>
        <taxon>Glomeromycotina</taxon>
        <taxon>Glomeromycetes</taxon>
        <taxon>Glomerales</taxon>
        <taxon>Glomeraceae</taxon>
        <taxon>Glomus</taxon>
    </lineage>
</organism>
<feature type="transmembrane region" description="Helical" evidence="1">
    <location>
        <begin position="37"/>
        <end position="55"/>
    </location>
</feature>
<keyword evidence="3" id="KW-1185">Reference proteome</keyword>
<feature type="transmembrane region" description="Helical" evidence="1">
    <location>
        <begin position="99"/>
        <end position="130"/>
    </location>
</feature>
<dbReference type="AlphaFoldDB" id="A0A397SWC4"/>
<comment type="caution">
    <text evidence="2">The sequence shown here is derived from an EMBL/GenBank/DDBJ whole genome shotgun (WGS) entry which is preliminary data.</text>
</comment>
<proteinExistence type="predicted"/>
<keyword evidence="1 2" id="KW-0812">Transmembrane</keyword>
<reference evidence="2 3" key="1">
    <citation type="submission" date="2018-06" db="EMBL/GenBank/DDBJ databases">
        <title>Comparative genomics reveals the genomic features of Rhizophagus irregularis, R. cerebriforme, R. diaphanum and Gigaspora rosea, and their symbiotic lifestyle signature.</title>
        <authorList>
            <person name="Morin E."/>
            <person name="San Clemente H."/>
            <person name="Chen E.C.H."/>
            <person name="De La Providencia I."/>
            <person name="Hainaut M."/>
            <person name="Kuo A."/>
            <person name="Kohler A."/>
            <person name="Murat C."/>
            <person name="Tang N."/>
            <person name="Roy S."/>
            <person name="Loubradou J."/>
            <person name="Henrissat B."/>
            <person name="Grigoriev I.V."/>
            <person name="Corradi N."/>
            <person name="Roux C."/>
            <person name="Martin F.M."/>
        </authorList>
    </citation>
    <scope>NUCLEOTIDE SEQUENCE [LARGE SCALE GENOMIC DNA]</scope>
    <source>
        <strain evidence="2 3">DAOM 227022</strain>
    </source>
</reference>
<dbReference type="EMBL" id="QKYT01000330">
    <property type="protein sequence ID" value="RIA87034.1"/>
    <property type="molecule type" value="Genomic_DNA"/>
</dbReference>
<accession>A0A397SWC4</accession>
<dbReference type="OrthoDB" id="411535at2759"/>
<evidence type="ECO:0000256" key="1">
    <source>
        <dbReference type="SAM" id="Phobius"/>
    </source>
</evidence>
<keyword evidence="1" id="KW-0472">Membrane</keyword>
<feature type="transmembrane region" description="Helical" evidence="1">
    <location>
        <begin position="62"/>
        <end position="79"/>
    </location>
</feature>
<dbReference type="Pfam" id="PF14770">
    <property type="entry name" value="TMEM18"/>
    <property type="match status" value="1"/>
</dbReference>
<dbReference type="Proteomes" id="UP000265703">
    <property type="component" value="Unassembled WGS sequence"/>
</dbReference>
<evidence type="ECO:0000313" key="3">
    <source>
        <dbReference type="Proteomes" id="UP000265703"/>
    </source>
</evidence>
<name>A0A397SWC4_9GLOM</name>
<protein>
    <submittedName>
        <fullName evidence="2">Transmembrane protein 18-domain-containing protein</fullName>
    </submittedName>
</protein>
<sequence>MNLIETTEEFLFRKTYDFGFIESIQAFIDAVDWLQPWLWMLLSFHIITLFTMIKLRNNTNSLAVITFSLMILASFAKPINTLAQNNWQKFSKENYFDEGGVFISILFSFPILCNSTIGIVLILNEILYLLKKAKIAQIKYQRGRVSVLEEKRKEKQDEKKFRKN</sequence>
<dbReference type="InterPro" id="IPR026721">
    <property type="entry name" value="TMEM18"/>
</dbReference>
<keyword evidence="1" id="KW-1133">Transmembrane helix</keyword>
<gene>
    <name evidence="2" type="ORF">C1645_308740</name>
</gene>
<evidence type="ECO:0000313" key="2">
    <source>
        <dbReference type="EMBL" id="RIA87034.1"/>
    </source>
</evidence>